<evidence type="ECO:0000256" key="5">
    <source>
        <dbReference type="SAM" id="MobiDB-lite"/>
    </source>
</evidence>
<organism evidence="7 8">
    <name type="scientific">Cellulomonas hominis</name>
    <dbReference type="NCBI Taxonomy" id="156981"/>
    <lineage>
        <taxon>Bacteria</taxon>
        <taxon>Bacillati</taxon>
        <taxon>Actinomycetota</taxon>
        <taxon>Actinomycetes</taxon>
        <taxon>Micrococcales</taxon>
        <taxon>Cellulomonadaceae</taxon>
        <taxon>Cellulomonas</taxon>
    </lineage>
</organism>
<dbReference type="RefSeq" id="WP_246802951.1">
    <property type="nucleotide sequence ID" value="NZ_BJVQ01000008.1"/>
</dbReference>
<dbReference type="Gene3D" id="1.10.357.10">
    <property type="entry name" value="Tetracycline Repressor, domain 2"/>
    <property type="match status" value="1"/>
</dbReference>
<keyword evidence="2 4" id="KW-0238">DNA-binding</keyword>
<protein>
    <submittedName>
        <fullName evidence="7">AcrR family transcriptional regulator</fullName>
    </submittedName>
</protein>
<sequence>MPTADPRQPRTGRAGRAGRAGRPPASSRAMLEEAAGELFLERGYAATSVADITQRAGVSRSTFFNYFPGKADLLWAGFDERVDRLRASLAAADPATPAGDVLAAALRDLAADLPAEHVALAFTQADAMGLGDDLRLAAARRTTDLGAVLAGYAAARGTDPLHARVAGTAWAGALVAAVEAWAHAGADRTRLPDLLDRALAPVRPALR</sequence>
<evidence type="ECO:0000256" key="1">
    <source>
        <dbReference type="ARBA" id="ARBA00023015"/>
    </source>
</evidence>
<dbReference type="Gene3D" id="1.10.10.60">
    <property type="entry name" value="Homeodomain-like"/>
    <property type="match status" value="1"/>
</dbReference>
<dbReference type="EMBL" id="JACHDN010000001">
    <property type="protein sequence ID" value="MBB5473000.1"/>
    <property type="molecule type" value="Genomic_DNA"/>
</dbReference>
<comment type="caution">
    <text evidence="7">The sequence shown here is derived from an EMBL/GenBank/DDBJ whole genome shotgun (WGS) entry which is preliminary data.</text>
</comment>
<evidence type="ECO:0000259" key="6">
    <source>
        <dbReference type="PROSITE" id="PS50977"/>
    </source>
</evidence>
<gene>
    <name evidence="7" type="ORF">HNR08_001736</name>
</gene>
<dbReference type="InterPro" id="IPR009057">
    <property type="entry name" value="Homeodomain-like_sf"/>
</dbReference>
<dbReference type="GO" id="GO:0003700">
    <property type="term" value="F:DNA-binding transcription factor activity"/>
    <property type="evidence" value="ECO:0007669"/>
    <property type="project" value="TreeGrafter"/>
</dbReference>
<proteinExistence type="predicted"/>
<dbReference type="AlphaFoldDB" id="A0A7W8W976"/>
<name>A0A7W8W976_9CELL</name>
<evidence type="ECO:0000256" key="2">
    <source>
        <dbReference type="ARBA" id="ARBA00023125"/>
    </source>
</evidence>
<dbReference type="Pfam" id="PF00440">
    <property type="entry name" value="TetR_N"/>
    <property type="match status" value="1"/>
</dbReference>
<feature type="region of interest" description="Disordered" evidence="5">
    <location>
        <begin position="1"/>
        <end position="28"/>
    </location>
</feature>
<evidence type="ECO:0000256" key="4">
    <source>
        <dbReference type="PROSITE-ProRule" id="PRU00335"/>
    </source>
</evidence>
<accession>A0A7W8W976</accession>
<dbReference type="GO" id="GO:0000976">
    <property type="term" value="F:transcription cis-regulatory region binding"/>
    <property type="evidence" value="ECO:0007669"/>
    <property type="project" value="TreeGrafter"/>
</dbReference>
<dbReference type="InterPro" id="IPR001647">
    <property type="entry name" value="HTH_TetR"/>
</dbReference>
<reference evidence="7 8" key="1">
    <citation type="submission" date="2020-08" db="EMBL/GenBank/DDBJ databases">
        <title>Sequencing the genomes of 1000 actinobacteria strains.</title>
        <authorList>
            <person name="Klenk H.-P."/>
        </authorList>
    </citation>
    <scope>NUCLEOTIDE SEQUENCE [LARGE SCALE GENOMIC DNA]</scope>
    <source>
        <strain evidence="7 8">DSM 9581</strain>
    </source>
</reference>
<keyword evidence="1" id="KW-0805">Transcription regulation</keyword>
<dbReference type="Proteomes" id="UP000564629">
    <property type="component" value="Unassembled WGS sequence"/>
</dbReference>
<evidence type="ECO:0000313" key="7">
    <source>
        <dbReference type="EMBL" id="MBB5473000.1"/>
    </source>
</evidence>
<evidence type="ECO:0000313" key="8">
    <source>
        <dbReference type="Proteomes" id="UP000564629"/>
    </source>
</evidence>
<dbReference type="PANTHER" id="PTHR30055:SF234">
    <property type="entry name" value="HTH-TYPE TRANSCRIPTIONAL REGULATOR BETI"/>
    <property type="match status" value="1"/>
</dbReference>
<dbReference type="PROSITE" id="PS50977">
    <property type="entry name" value="HTH_TETR_2"/>
    <property type="match status" value="1"/>
</dbReference>
<dbReference type="PANTHER" id="PTHR30055">
    <property type="entry name" value="HTH-TYPE TRANSCRIPTIONAL REGULATOR RUTR"/>
    <property type="match status" value="1"/>
</dbReference>
<evidence type="ECO:0000256" key="3">
    <source>
        <dbReference type="ARBA" id="ARBA00023163"/>
    </source>
</evidence>
<feature type="DNA-binding region" description="H-T-H motif" evidence="4">
    <location>
        <begin position="48"/>
        <end position="67"/>
    </location>
</feature>
<feature type="domain" description="HTH tetR-type" evidence="6">
    <location>
        <begin position="25"/>
        <end position="85"/>
    </location>
</feature>
<dbReference type="PRINTS" id="PR00455">
    <property type="entry name" value="HTHTETR"/>
</dbReference>
<keyword evidence="3" id="KW-0804">Transcription</keyword>
<dbReference type="InterPro" id="IPR050109">
    <property type="entry name" value="HTH-type_TetR-like_transc_reg"/>
</dbReference>
<dbReference type="SUPFAM" id="SSF46689">
    <property type="entry name" value="Homeodomain-like"/>
    <property type="match status" value="1"/>
</dbReference>